<organism evidence="1 2">
    <name type="scientific">Stylosanthes scabra</name>
    <dbReference type="NCBI Taxonomy" id="79078"/>
    <lineage>
        <taxon>Eukaryota</taxon>
        <taxon>Viridiplantae</taxon>
        <taxon>Streptophyta</taxon>
        <taxon>Embryophyta</taxon>
        <taxon>Tracheophyta</taxon>
        <taxon>Spermatophyta</taxon>
        <taxon>Magnoliopsida</taxon>
        <taxon>eudicotyledons</taxon>
        <taxon>Gunneridae</taxon>
        <taxon>Pentapetalae</taxon>
        <taxon>rosids</taxon>
        <taxon>fabids</taxon>
        <taxon>Fabales</taxon>
        <taxon>Fabaceae</taxon>
        <taxon>Papilionoideae</taxon>
        <taxon>50 kb inversion clade</taxon>
        <taxon>dalbergioids sensu lato</taxon>
        <taxon>Dalbergieae</taxon>
        <taxon>Pterocarpus clade</taxon>
        <taxon>Stylosanthes</taxon>
    </lineage>
</organism>
<dbReference type="Proteomes" id="UP001341840">
    <property type="component" value="Unassembled WGS sequence"/>
</dbReference>
<comment type="caution">
    <text evidence="1">The sequence shown here is derived from an EMBL/GenBank/DDBJ whole genome shotgun (WGS) entry which is preliminary data.</text>
</comment>
<evidence type="ECO:0000313" key="2">
    <source>
        <dbReference type="Proteomes" id="UP001341840"/>
    </source>
</evidence>
<reference evidence="1 2" key="1">
    <citation type="journal article" date="2023" name="Plants (Basel)">
        <title>Bridging the Gap: Combining Genomics and Transcriptomics Approaches to Understand Stylosanthes scabra, an Orphan Legume from the Brazilian Caatinga.</title>
        <authorList>
            <person name="Ferreira-Neto J.R.C."/>
            <person name="da Silva M.D."/>
            <person name="Binneck E."/>
            <person name="de Melo N.F."/>
            <person name="da Silva R.H."/>
            <person name="de Melo A.L.T.M."/>
            <person name="Pandolfi V."/>
            <person name="Bustamante F.O."/>
            <person name="Brasileiro-Vidal A.C."/>
            <person name="Benko-Iseppon A.M."/>
        </authorList>
    </citation>
    <scope>NUCLEOTIDE SEQUENCE [LARGE SCALE GENOMIC DNA]</scope>
    <source>
        <tissue evidence="1">Leaves</tissue>
    </source>
</reference>
<name>A0ABU6UQQ5_9FABA</name>
<gene>
    <name evidence="1" type="ORF">PIB30_068387</name>
</gene>
<keyword evidence="2" id="KW-1185">Reference proteome</keyword>
<feature type="non-terminal residue" evidence="1">
    <location>
        <position position="1"/>
    </location>
</feature>
<evidence type="ECO:0000313" key="1">
    <source>
        <dbReference type="EMBL" id="MED6162223.1"/>
    </source>
</evidence>
<proteinExistence type="predicted"/>
<dbReference type="EMBL" id="JASCZI010121561">
    <property type="protein sequence ID" value="MED6162223.1"/>
    <property type="molecule type" value="Genomic_DNA"/>
</dbReference>
<sequence>FLEVWTTELYVEIADVGASSGGSNPHPQSVHVGPTHCPPAVGSPIMACVASPSFDVNLPQDNDDKCDLDDNRSFDEHSVTMAATPQPPSPQICHANLEPLAEDALRCNDSDEEPALIEGDSDYDG</sequence>
<protein>
    <submittedName>
        <fullName evidence="1">Uncharacterized protein</fullName>
    </submittedName>
</protein>
<accession>A0ABU6UQQ5</accession>